<dbReference type="Proteomes" id="UP000190961">
    <property type="component" value="Unassembled WGS sequence"/>
</dbReference>
<reference evidence="3 4" key="1">
    <citation type="submission" date="2017-02" db="EMBL/GenBank/DDBJ databases">
        <authorList>
            <person name="Peterson S.W."/>
        </authorList>
    </citation>
    <scope>NUCLEOTIDE SEQUENCE [LARGE SCALE GENOMIC DNA]</scope>
    <source>
        <strain evidence="3 4">DSM 25262</strain>
    </source>
</reference>
<name>A0A1T5LC80_9BACT</name>
<evidence type="ECO:0000313" key="3">
    <source>
        <dbReference type="EMBL" id="SKC73571.1"/>
    </source>
</evidence>
<feature type="chain" id="PRO_5012843625" description="CcmD family protein" evidence="2">
    <location>
        <begin position="22"/>
        <end position="74"/>
    </location>
</feature>
<dbReference type="STRING" id="688867.SAMN05660236_2946"/>
<dbReference type="Pfam" id="PF20077">
    <property type="entry name" value="CcmD_alt"/>
    <property type="match status" value="1"/>
</dbReference>
<dbReference type="EMBL" id="FUZU01000002">
    <property type="protein sequence ID" value="SKC73571.1"/>
    <property type="molecule type" value="Genomic_DNA"/>
</dbReference>
<dbReference type="RefSeq" id="WP_079687516.1">
    <property type="nucleotide sequence ID" value="NZ_FUZU01000002.1"/>
</dbReference>
<proteinExistence type="predicted"/>
<protein>
    <recommendedName>
        <fullName evidence="5">CcmD family protein</fullName>
    </recommendedName>
</protein>
<accession>A0A1T5LC80</accession>
<evidence type="ECO:0000313" key="4">
    <source>
        <dbReference type="Proteomes" id="UP000190961"/>
    </source>
</evidence>
<keyword evidence="1" id="KW-0472">Membrane</keyword>
<evidence type="ECO:0000256" key="1">
    <source>
        <dbReference type="SAM" id="Phobius"/>
    </source>
</evidence>
<organism evidence="3 4">
    <name type="scientific">Ohtaekwangia koreensis</name>
    <dbReference type="NCBI Taxonomy" id="688867"/>
    <lineage>
        <taxon>Bacteria</taxon>
        <taxon>Pseudomonadati</taxon>
        <taxon>Bacteroidota</taxon>
        <taxon>Cytophagia</taxon>
        <taxon>Cytophagales</taxon>
        <taxon>Fulvivirgaceae</taxon>
        <taxon>Ohtaekwangia</taxon>
    </lineage>
</organism>
<dbReference type="PROSITE" id="PS51257">
    <property type="entry name" value="PROKAR_LIPOPROTEIN"/>
    <property type="match status" value="1"/>
</dbReference>
<feature type="signal peptide" evidence="2">
    <location>
        <begin position="1"/>
        <end position="21"/>
    </location>
</feature>
<evidence type="ECO:0008006" key="5">
    <source>
        <dbReference type="Google" id="ProtNLM"/>
    </source>
</evidence>
<keyword evidence="1" id="KW-1133">Transmembrane helix</keyword>
<feature type="transmembrane region" description="Helical" evidence="1">
    <location>
        <begin position="37"/>
        <end position="58"/>
    </location>
</feature>
<keyword evidence="4" id="KW-1185">Reference proteome</keyword>
<evidence type="ECO:0000256" key="2">
    <source>
        <dbReference type="SAM" id="SignalP"/>
    </source>
</evidence>
<keyword evidence="1" id="KW-0812">Transmembrane</keyword>
<dbReference type="AlphaFoldDB" id="A0A1T5LC80"/>
<dbReference type="OrthoDB" id="886941at2"/>
<gene>
    <name evidence="3" type="ORF">SAMN05660236_2946</name>
</gene>
<keyword evidence="2" id="KW-0732">Signal</keyword>
<sequence length="74" mass="8324">MKYSIALITIILLACSLQAFAQDNTPVEMADTLRRDGKIYTVVAGLVVILTGFVVFLIRVDRKLHKMEEEAKQN</sequence>